<dbReference type="AlphaFoldDB" id="A0A0L8N570"/>
<accession>A0A0L8N570</accession>
<dbReference type="EMBL" id="LGUV01000001">
    <property type="protein sequence ID" value="KOG57854.1"/>
    <property type="molecule type" value="Genomic_DNA"/>
</dbReference>
<name>A0A0L8N570_STRVG</name>
<evidence type="ECO:0000313" key="1">
    <source>
        <dbReference type="EMBL" id="KOG57854.1"/>
    </source>
</evidence>
<sequence length="126" mass="13608">MLRIALQQRVKAGGCRVGEYLGAEEVRTRSCLPAGQPVQLVLEAKLPFLSSTFLTLLGLFPLPFLASASLLEGVALAHSLRQKSSLLSRVIDRQADLAVQDLDAVPDQRQLRSQGRVDVLLGSVTS</sequence>
<protein>
    <submittedName>
        <fullName evidence="1">Uncharacterized protein</fullName>
    </submittedName>
</protein>
<dbReference type="Proteomes" id="UP000037084">
    <property type="component" value="Unassembled WGS sequence"/>
</dbReference>
<evidence type="ECO:0000313" key="2">
    <source>
        <dbReference type="Proteomes" id="UP000037084"/>
    </source>
</evidence>
<organism evidence="1 2">
    <name type="scientific">Streptomyces virginiae</name>
    <name type="common">Streptomyces cinnamonensis</name>
    <dbReference type="NCBI Taxonomy" id="1961"/>
    <lineage>
        <taxon>Bacteria</taxon>
        <taxon>Bacillati</taxon>
        <taxon>Actinomycetota</taxon>
        <taxon>Actinomycetes</taxon>
        <taxon>Kitasatosporales</taxon>
        <taxon>Streptomycetaceae</taxon>
        <taxon>Streptomyces</taxon>
    </lineage>
</organism>
<comment type="caution">
    <text evidence="1">The sequence shown here is derived from an EMBL/GenBank/DDBJ whole genome shotgun (WGS) entry which is preliminary data.</text>
</comment>
<gene>
    <name evidence="1" type="ORF">ADK75_00040</name>
</gene>
<proteinExistence type="predicted"/>
<reference evidence="2" key="1">
    <citation type="submission" date="2015-07" db="EMBL/GenBank/DDBJ databases">
        <authorList>
            <consortium name="Consortium for Microbial Forensics and Genomics (microFORGE)"/>
            <person name="Knight B.M."/>
            <person name="Roberts D.P."/>
            <person name="Lin D."/>
            <person name="Hari K."/>
            <person name="Fletcher J."/>
            <person name="Melcher U."/>
            <person name="Blagden T."/>
            <person name="Winegar R.A."/>
        </authorList>
    </citation>
    <scope>NUCLEOTIDE SEQUENCE [LARGE SCALE GENOMIC DNA]</scope>
    <source>
        <strain evidence="2">NRRL B-1447</strain>
    </source>
</reference>